<keyword evidence="2" id="KW-1185">Reference proteome</keyword>
<dbReference type="AlphaFoldDB" id="G5A1X0"/>
<protein>
    <submittedName>
        <fullName evidence="1">Uncharacterized protein</fullName>
    </submittedName>
</protein>
<dbReference type="Proteomes" id="UP000002640">
    <property type="component" value="Unassembled WGS sequence"/>
</dbReference>
<dbReference type="RefSeq" id="XP_009533663.1">
    <property type="nucleotide sequence ID" value="XM_009535368.1"/>
</dbReference>
<proteinExistence type="predicted"/>
<dbReference type="KEGG" id="psoj:PHYSODRAFT_304620"/>
<dbReference type="InParanoid" id="G5A1X0"/>
<name>G5A1X0_PHYSP</name>
<organism evidence="1 2">
    <name type="scientific">Phytophthora sojae (strain P6497)</name>
    <name type="common">Soybean stem and root rot agent</name>
    <name type="synonym">Phytophthora megasperma f. sp. glycines</name>
    <dbReference type="NCBI Taxonomy" id="1094619"/>
    <lineage>
        <taxon>Eukaryota</taxon>
        <taxon>Sar</taxon>
        <taxon>Stramenopiles</taxon>
        <taxon>Oomycota</taxon>
        <taxon>Peronosporomycetes</taxon>
        <taxon>Peronosporales</taxon>
        <taxon>Peronosporaceae</taxon>
        <taxon>Phytophthora</taxon>
    </lineage>
</organism>
<dbReference type="GeneID" id="20642442"/>
<dbReference type="EMBL" id="JH159158">
    <property type="protein sequence ID" value="EGZ10918.1"/>
    <property type="molecule type" value="Genomic_DNA"/>
</dbReference>
<evidence type="ECO:0000313" key="1">
    <source>
        <dbReference type="EMBL" id="EGZ10918.1"/>
    </source>
</evidence>
<accession>G5A1X0</accession>
<sequence length="748" mass="85426">MAVTVVSPSEGFKHLGIFQSTGDIWSSTIAPVWSTLKSEAERISRLQLSHRQLQYIVNHGWLPRVQYRTQLNVSHKVAKHIDILVRRTAKQVLRLLHNTPKAVFHDHNQGLGLASFEDMSNVARIELTLRAAVSIGTRVDVKCVNPDECMPKRPNDRPIWQELSEELRGRLLKYNIKYAHKVRSFFIVNQFEESDEGLLLRGYELGQRIGDGVIEKPLGYGDEIRVQWWHERNPDSGIWTPRPDGEVTEYADIFIPVEVVSLPSGRRRITQHRVIIWTDMTCEAAITPASRELWVRFSEFPSRPHPIPAWGGSVHDGGTRAARGGWGLRTGATRRLGRLQPNWADITSTRCECHALIAGLAVSGDSGTQLCDNKAAIVTLQTARAIANGARPPYTKYSNRHRIEIRSMVALMCPGGTFNAKWIRSHQECEYSDDVQLNEERKALADVDGDAARSHDEEIPRSYSELIKWDDVHLVDSDGKPVVGRTRVFMIGLVNTKRKEAWIQTQRTRGSDRETACVTNVNTVKLLAWDESQKRFYWRSITNVLHTNVRKHILHVNWDPNCRLCDESRLDTQSHRYGACIEECVAAERLRLDVNDEMEALEMPRNGWSYQSQEVGSWKVMVQLSLTVWVHVAHVSALIRDWRWVQYAGHVFTLELQLCRRGPVGRLLPVQLQRAAHACHPEAMHYQYHPSQITGLWITGVLDSRYPKYDDALKCSGGSGHSAMWIDDTYLPAEEDRWEDICEKYLQS</sequence>
<reference evidence="1 2" key="1">
    <citation type="journal article" date="2006" name="Science">
        <title>Phytophthora genome sequences uncover evolutionary origins and mechanisms of pathogenesis.</title>
        <authorList>
            <person name="Tyler B.M."/>
            <person name="Tripathy S."/>
            <person name="Zhang X."/>
            <person name="Dehal P."/>
            <person name="Jiang R.H."/>
            <person name="Aerts A."/>
            <person name="Arredondo F.D."/>
            <person name="Baxter L."/>
            <person name="Bensasson D."/>
            <person name="Beynon J.L."/>
            <person name="Chapman J."/>
            <person name="Damasceno C.M."/>
            <person name="Dorrance A.E."/>
            <person name="Dou D."/>
            <person name="Dickerman A.W."/>
            <person name="Dubchak I.L."/>
            <person name="Garbelotto M."/>
            <person name="Gijzen M."/>
            <person name="Gordon S.G."/>
            <person name="Govers F."/>
            <person name="Grunwald N.J."/>
            <person name="Huang W."/>
            <person name="Ivors K.L."/>
            <person name="Jones R.W."/>
            <person name="Kamoun S."/>
            <person name="Krampis K."/>
            <person name="Lamour K.H."/>
            <person name="Lee M.K."/>
            <person name="McDonald W.H."/>
            <person name="Medina M."/>
            <person name="Meijer H.J."/>
            <person name="Nordberg E.K."/>
            <person name="Maclean D.J."/>
            <person name="Ospina-Giraldo M.D."/>
            <person name="Morris P.F."/>
            <person name="Phuntumart V."/>
            <person name="Putnam N.H."/>
            <person name="Rash S."/>
            <person name="Rose J.K."/>
            <person name="Sakihama Y."/>
            <person name="Salamov A.A."/>
            <person name="Savidor A."/>
            <person name="Scheuring C.F."/>
            <person name="Smith B.M."/>
            <person name="Sobral B.W."/>
            <person name="Terry A."/>
            <person name="Torto-Alalibo T.A."/>
            <person name="Win J."/>
            <person name="Xu Z."/>
            <person name="Zhang H."/>
            <person name="Grigoriev I.V."/>
            <person name="Rokhsar D.S."/>
            <person name="Boore J.L."/>
        </authorList>
    </citation>
    <scope>NUCLEOTIDE SEQUENCE [LARGE SCALE GENOMIC DNA]</scope>
    <source>
        <strain evidence="1 2">P6497</strain>
    </source>
</reference>
<evidence type="ECO:0000313" key="2">
    <source>
        <dbReference type="Proteomes" id="UP000002640"/>
    </source>
</evidence>
<gene>
    <name evidence="1" type="ORF">PHYSODRAFT_304620</name>
</gene>